<organism evidence="1 2">
    <name type="scientific">Leptospira mayottensis 200901122</name>
    <dbReference type="NCBI Taxonomy" id="1193010"/>
    <lineage>
        <taxon>Bacteria</taxon>
        <taxon>Pseudomonadati</taxon>
        <taxon>Spirochaetota</taxon>
        <taxon>Spirochaetia</taxon>
        <taxon>Leptospirales</taxon>
        <taxon>Leptospiraceae</taxon>
        <taxon>Leptospira</taxon>
    </lineage>
</organism>
<proteinExistence type="predicted"/>
<dbReference type="AlphaFoldDB" id="A0AA87SZ03"/>
<gene>
    <name evidence="1" type="ORF">LEP1GSC125_3033</name>
</gene>
<name>A0AA87SZ03_9LEPT</name>
<evidence type="ECO:0000313" key="2">
    <source>
        <dbReference type="Proteomes" id="UP000001343"/>
    </source>
</evidence>
<sequence length="45" mass="5264">MQMKKGNINLISMKRIINQLRACPKTYFQDILIKMIANAIWNNAL</sequence>
<dbReference type="EMBL" id="AKWM02000041">
    <property type="protein sequence ID" value="EKR99991.1"/>
    <property type="molecule type" value="Genomic_DNA"/>
</dbReference>
<protein>
    <submittedName>
        <fullName evidence="1">Uncharacterized protein</fullName>
    </submittedName>
</protein>
<comment type="caution">
    <text evidence="1">The sequence shown here is derived from an EMBL/GenBank/DDBJ whole genome shotgun (WGS) entry which is preliminary data.</text>
</comment>
<dbReference type="Proteomes" id="UP000001343">
    <property type="component" value="Unassembled WGS sequence"/>
</dbReference>
<evidence type="ECO:0000313" key="1">
    <source>
        <dbReference type="EMBL" id="EKR99991.1"/>
    </source>
</evidence>
<accession>A0AA87SZ03</accession>
<reference evidence="1 2" key="1">
    <citation type="journal article" date="2014" name="Int. J. Syst. Evol. Microbiol.">
        <title>Leptospira mayottensis sp. nov., a pathogenic species of the genus Leptospira isolated from humans.</title>
        <authorList>
            <person name="Bourhy P."/>
            <person name="Collet L."/>
            <person name="Brisse S."/>
            <person name="Picardeau M."/>
        </authorList>
    </citation>
    <scope>NUCLEOTIDE SEQUENCE [LARGE SCALE GENOMIC DNA]</scope>
    <source>
        <strain evidence="1 2">200901122</strain>
    </source>
</reference>